<keyword evidence="9" id="KW-1185">Reference proteome</keyword>
<dbReference type="EMBL" id="CP010803">
    <property type="protein sequence ID" value="AJY46621.1"/>
    <property type="molecule type" value="Genomic_DNA"/>
</dbReference>
<evidence type="ECO:0000256" key="1">
    <source>
        <dbReference type="ARBA" id="ARBA00004651"/>
    </source>
</evidence>
<evidence type="ECO:0000313" key="8">
    <source>
        <dbReference type="EMBL" id="AJY46621.1"/>
    </source>
</evidence>
<dbReference type="InterPro" id="IPR011701">
    <property type="entry name" value="MFS"/>
</dbReference>
<keyword evidence="2" id="KW-1003">Cell membrane</keyword>
<feature type="domain" description="Major facilitator superfamily (MFS) profile" evidence="7">
    <location>
        <begin position="8"/>
        <end position="379"/>
    </location>
</feature>
<protein>
    <recommendedName>
        <fullName evidence="7">Major facilitator superfamily (MFS) profile domain-containing protein</fullName>
    </recommendedName>
</protein>
<dbReference type="InterPro" id="IPR020846">
    <property type="entry name" value="MFS_dom"/>
</dbReference>
<dbReference type="InterPro" id="IPR036259">
    <property type="entry name" value="MFS_trans_sf"/>
</dbReference>
<dbReference type="Gene3D" id="1.20.1250.20">
    <property type="entry name" value="MFS general substrate transporter like domains"/>
    <property type="match status" value="2"/>
</dbReference>
<proteinExistence type="predicted"/>
<comment type="subcellular location">
    <subcellularLocation>
        <location evidence="1">Cell membrane</location>
        <topology evidence="1">Multi-pass membrane protein</topology>
    </subcellularLocation>
</comment>
<dbReference type="PROSITE" id="PS50850">
    <property type="entry name" value="MFS"/>
    <property type="match status" value="1"/>
</dbReference>
<dbReference type="SUPFAM" id="SSF103473">
    <property type="entry name" value="MFS general substrate transporter"/>
    <property type="match status" value="1"/>
</dbReference>
<dbReference type="GO" id="GO:0005886">
    <property type="term" value="C:plasma membrane"/>
    <property type="evidence" value="ECO:0007669"/>
    <property type="project" value="UniProtKB-SubCell"/>
</dbReference>
<feature type="transmembrane region" description="Helical" evidence="6">
    <location>
        <begin position="74"/>
        <end position="93"/>
    </location>
</feature>
<gene>
    <name evidence="8" type="ORF">TM49_14550</name>
</gene>
<dbReference type="AlphaFoldDB" id="A0A0D5LR72"/>
<evidence type="ECO:0000256" key="6">
    <source>
        <dbReference type="SAM" id="Phobius"/>
    </source>
</evidence>
<organism evidence="8 9">
    <name type="scientific">Martelella endophytica</name>
    <dbReference type="NCBI Taxonomy" id="1486262"/>
    <lineage>
        <taxon>Bacteria</taxon>
        <taxon>Pseudomonadati</taxon>
        <taxon>Pseudomonadota</taxon>
        <taxon>Alphaproteobacteria</taxon>
        <taxon>Hyphomicrobiales</taxon>
        <taxon>Aurantimonadaceae</taxon>
        <taxon>Martelella</taxon>
    </lineage>
</organism>
<dbReference type="Pfam" id="PF07690">
    <property type="entry name" value="MFS_1"/>
    <property type="match status" value="1"/>
</dbReference>
<keyword evidence="5 6" id="KW-0472">Membrane</keyword>
<keyword evidence="3 6" id="KW-0812">Transmembrane</keyword>
<feature type="transmembrane region" description="Helical" evidence="6">
    <location>
        <begin position="130"/>
        <end position="150"/>
    </location>
</feature>
<dbReference type="KEGG" id="mey:TM49_14550"/>
<evidence type="ECO:0000256" key="4">
    <source>
        <dbReference type="ARBA" id="ARBA00022989"/>
    </source>
</evidence>
<feature type="transmembrane region" description="Helical" evidence="6">
    <location>
        <begin position="207"/>
        <end position="229"/>
    </location>
</feature>
<reference evidence="8 9" key="1">
    <citation type="journal article" date="2015" name="Genome Announc.">
        <title>Complete genome sequence of Martelella endophytica YC6887, which has antifungal activity associated with a halophyte.</title>
        <authorList>
            <person name="Khan A."/>
            <person name="Khan H."/>
            <person name="Chung E.J."/>
            <person name="Hossain M.T."/>
            <person name="Chung Y.R."/>
        </authorList>
    </citation>
    <scope>NUCLEOTIDE SEQUENCE [LARGE SCALE GENOMIC DNA]</scope>
    <source>
        <strain evidence="8">YC6887</strain>
    </source>
</reference>
<dbReference type="PANTHER" id="PTHR43124:SF10">
    <property type="entry name" value="PURINE EFFLUX PUMP PBUE"/>
    <property type="match status" value="1"/>
</dbReference>
<feature type="transmembrane region" description="Helical" evidence="6">
    <location>
        <begin position="269"/>
        <end position="287"/>
    </location>
</feature>
<evidence type="ECO:0000259" key="7">
    <source>
        <dbReference type="PROSITE" id="PS50850"/>
    </source>
</evidence>
<feature type="transmembrane region" description="Helical" evidence="6">
    <location>
        <begin position="293"/>
        <end position="314"/>
    </location>
</feature>
<evidence type="ECO:0000313" key="9">
    <source>
        <dbReference type="Proteomes" id="UP000032611"/>
    </source>
</evidence>
<dbReference type="HOGENOM" id="CLU_001265_61_5_5"/>
<evidence type="ECO:0000256" key="3">
    <source>
        <dbReference type="ARBA" id="ARBA00022692"/>
    </source>
</evidence>
<evidence type="ECO:0000256" key="2">
    <source>
        <dbReference type="ARBA" id="ARBA00022475"/>
    </source>
</evidence>
<feature type="transmembrane region" description="Helical" evidence="6">
    <location>
        <begin position="162"/>
        <end position="186"/>
    </location>
</feature>
<feature type="transmembrane region" description="Helical" evidence="6">
    <location>
        <begin position="351"/>
        <end position="374"/>
    </location>
</feature>
<feature type="transmembrane region" description="Helical" evidence="6">
    <location>
        <begin position="326"/>
        <end position="345"/>
    </location>
</feature>
<feature type="transmembrane region" description="Helical" evidence="6">
    <location>
        <begin position="99"/>
        <end position="118"/>
    </location>
</feature>
<dbReference type="PATRIC" id="fig|1486262.3.peg.3007"/>
<evidence type="ECO:0000256" key="5">
    <source>
        <dbReference type="ARBA" id="ARBA00023136"/>
    </source>
</evidence>
<accession>A0A0D5LR72</accession>
<dbReference type="STRING" id="1486262.TM49_14550"/>
<dbReference type="RefSeq" id="WP_045682307.1">
    <property type="nucleotide sequence ID" value="NZ_CP010803.1"/>
</dbReference>
<name>A0A0D5LR72_MAREN</name>
<feature type="transmembrane region" description="Helical" evidence="6">
    <location>
        <begin position="41"/>
        <end position="62"/>
    </location>
</feature>
<dbReference type="InterPro" id="IPR050189">
    <property type="entry name" value="MFS_Efflux_Transporters"/>
</dbReference>
<dbReference type="GO" id="GO:0022857">
    <property type="term" value="F:transmembrane transporter activity"/>
    <property type="evidence" value="ECO:0007669"/>
    <property type="project" value="InterPro"/>
</dbReference>
<dbReference type="Proteomes" id="UP000032611">
    <property type="component" value="Chromosome"/>
</dbReference>
<sequence length="379" mass="39293">MHSSLSLRLATLIAGVLLIGANSFVLGPILGDVAEALGTNAIAITRAISAFGGATAISAFFLSRLNDRFESRVVLTGAVLLMMVGFAGSAASWNWQSLAIAQALAGLATGVLLPGIYAEAVRIAPVGQGARVLGSVLSGWSIALMAGVPVSALLTDYLDWRVAYVLLAVIALAVAVGLACLSEAGAQRQPRAPARLAALKVTGVKSLLLTGLCFMTAFYGTYALLAHHIRDVQGISASLSSLVVVAYGLGFGLGGMSARHADRFGPGRVFPFFLMASAVLYLLLVPAAHHFGWSLLTALALGFFNHFGLNLVVLRLAGLWPEARGALIGLNTTATYIAVFCGPLLTGALYATVGFAAVGVAAFLLLAVCVVLMWRIRLL</sequence>
<keyword evidence="4 6" id="KW-1133">Transmembrane helix</keyword>
<dbReference type="PANTHER" id="PTHR43124">
    <property type="entry name" value="PURINE EFFLUX PUMP PBUE"/>
    <property type="match status" value="1"/>
</dbReference>
<feature type="transmembrane region" description="Helical" evidence="6">
    <location>
        <begin position="235"/>
        <end position="257"/>
    </location>
</feature>
<dbReference type="OrthoDB" id="8667309at2"/>